<keyword evidence="10" id="KW-1185">Reference proteome</keyword>
<dbReference type="PANTHER" id="PTHR43521:SF1">
    <property type="entry name" value="ALPHA-AMINOADIPIC SEMIALDEHYDE DEHYDROGENASE"/>
    <property type="match status" value="1"/>
</dbReference>
<dbReference type="RefSeq" id="WP_119630665.1">
    <property type="nucleotide sequence ID" value="NZ_AP017928.1"/>
</dbReference>
<evidence type="ECO:0000256" key="1">
    <source>
        <dbReference type="ARBA" id="ARBA00009986"/>
    </source>
</evidence>
<evidence type="ECO:0000313" key="10">
    <source>
        <dbReference type="Proteomes" id="UP000266313"/>
    </source>
</evidence>
<dbReference type="InterPro" id="IPR016161">
    <property type="entry name" value="Ald_DH/histidinol_DH"/>
</dbReference>
<comment type="subunit">
    <text evidence="2">Homotetramer.</text>
</comment>
<evidence type="ECO:0000259" key="8">
    <source>
        <dbReference type="Pfam" id="PF00171"/>
    </source>
</evidence>
<dbReference type="Gene3D" id="3.40.605.10">
    <property type="entry name" value="Aldehyde Dehydrogenase, Chain A, domain 1"/>
    <property type="match status" value="1"/>
</dbReference>
<dbReference type="Pfam" id="PF00171">
    <property type="entry name" value="Aldedh"/>
    <property type="match status" value="1"/>
</dbReference>
<dbReference type="FunFam" id="3.40.309.10:FF:000018">
    <property type="entry name" value="Alpha-aminoadipic semialdehyde dehydrogenase"/>
    <property type="match status" value="1"/>
</dbReference>
<dbReference type="InterPro" id="IPR016163">
    <property type="entry name" value="Ald_DH_C"/>
</dbReference>
<dbReference type="KEGG" id="mmai:sS8_3474"/>
<dbReference type="SUPFAM" id="SSF53720">
    <property type="entry name" value="ALDH-like"/>
    <property type="match status" value="1"/>
</dbReference>
<dbReference type="OrthoDB" id="9812625at2"/>
<dbReference type="EMBL" id="AP017928">
    <property type="protein sequence ID" value="BBA35411.1"/>
    <property type="molecule type" value="Genomic_DNA"/>
</dbReference>
<evidence type="ECO:0000256" key="5">
    <source>
        <dbReference type="ARBA" id="ARBA00024226"/>
    </source>
</evidence>
<reference evidence="9 10" key="1">
    <citation type="submission" date="2016-12" db="EMBL/GenBank/DDBJ databases">
        <title>Genome sequencing of Methylocaldum marinum.</title>
        <authorList>
            <person name="Takeuchi M."/>
            <person name="Kamagata Y."/>
            <person name="Hiraoka S."/>
            <person name="Oshima K."/>
            <person name="Hattori M."/>
            <person name="Iwasaki W."/>
        </authorList>
    </citation>
    <scope>NUCLEOTIDE SEQUENCE [LARGE SCALE GENOMIC DNA]</scope>
    <source>
        <strain evidence="9 10">S8</strain>
    </source>
</reference>
<dbReference type="InterPro" id="IPR015590">
    <property type="entry name" value="Aldehyde_DH_dom"/>
</dbReference>
<evidence type="ECO:0000256" key="6">
    <source>
        <dbReference type="PROSITE-ProRule" id="PRU10007"/>
    </source>
</evidence>
<evidence type="ECO:0000256" key="3">
    <source>
        <dbReference type="ARBA" id="ARBA00023002"/>
    </source>
</evidence>
<dbReference type="PROSITE" id="PS00687">
    <property type="entry name" value="ALDEHYDE_DEHYDR_GLU"/>
    <property type="match status" value="1"/>
</dbReference>
<accession>A0A250KWR8</accession>
<evidence type="ECO:0000256" key="2">
    <source>
        <dbReference type="ARBA" id="ARBA00011881"/>
    </source>
</evidence>
<dbReference type="EC" id="1.2.1.3" evidence="5"/>
<dbReference type="Gene3D" id="3.40.309.10">
    <property type="entry name" value="Aldehyde Dehydrogenase, Chain A, domain 2"/>
    <property type="match status" value="1"/>
</dbReference>
<feature type="active site" evidence="6">
    <location>
        <position position="271"/>
    </location>
</feature>
<dbReference type="GO" id="GO:0004029">
    <property type="term" value="F:aldehyde dehydrogenase (NAD+) activity"/>
    <property type="evidence" value="ECO:0007669"/>
    <property type="project" value="UniProtKB-EC"/>
</dbReference>
<organism evidence="9 10">
    <name type="scientific">Methylocaldum marinum</name>
    <dbReference type="NCBI Taxonomy" id="1432792"/>
    <lineage>
        <taxon>Bacteria</taxon>
        <taxon>Pseudomonadati</taxon>
        <taxon>Pseudomonadota</taxon>
        <taxon>Gammaproteobacteria</taxon>
        <taxon>Methylococcales</taxon>
        <taxon>Methylococcaceae</taxon>
        <taxon>Methylocaldum</taxon>
    </lineage>
</organism>
<dbReference type="InterPro" id="IPR016162">
    <property type="entry name" value="Ald_DH_N"/>
</dbReference>
<evidence type="ECO:0000256" key="7">
    <source>
        <dbReference type="RuleBase" id="RU003345"/>
    </source>
</evidence>
<dbReference type="Proteomes" id="UP000266313">
    <property type="component" value="Chromosome"/>
</dbReference>
<dbReference type="PANTHER" id="PTHR43521">
    <property type="entry name" value="ALPHA-AMINOADIPIC SEMIALDEHYDE DEHYDROGENASE"/>
    <property type="match status" value="1"/>
</dbReference>
<name>A0A250KWR8_9GAMM</name>
<protein>
    <recommendedName>
        <fullName evidence="5">aldehyde dehydrogenase (NAD(+))</fullName>
        <ecNumber evidence="5">1.2.1.3</ecNumber>
    </recommendedName>
</protein>
<proteinExistence type="inferred from homology"/>
<dbReference type="AlphaFoldDB" id="A0A250KWR8"/>
<comment type="similarity">
    <text evidence="1 7">Belongs to the aldehyde dehydrogenase family.</text>
</comment>
<keyword evidence="4" id="KW-0520">NAD</keyword>
<evidence type="ECO:0000313" key="9">
    <source>
        <dbReference type="EMBL" id="BBA35411.1"/>
    </source>
</evidence>
<dbReference type="InterPro" id="IPR029510">
    <property type="entry name" value="Ald_DH_CS_GLU"/>
</dbReference>
<evidence type="ECO:0000256" key="4">
    <source>
        <dbReference type="ARBA" id="ARBA00023027"/>
    </source>
</evidence>
<dbReference type="InterPro" id="IPR044638">
    <property type="entry name" value="ALDH7A1-like"/>
</dbReference>
<feature type="domain" description="Aldehyde dehydrogenase" evidence="8">
    <location>
        <begin position="33"/>
        <end position="495"/>
    </location>
</feature>
<dbReference type="CDD" id="cd07130">
    <property type="entry name" value="ALDH_F7_AASADH"/>
    <property type="match status" value="1"/>
</dbReference>
<sequence length="521" mass="56549">MHTHDNAFKSRLFETLHLLDLNIGSYAAYGGWLKAPDGPRLKSCNPATGETIAEVTLGSEAQYETVLDEARKAFEEWRLVPAPERGAVVRRIGDALREHKDALGSLVALEMGKIKAEADGEVQEMIDMADYAVGLSRMLYGNTMPSERPGHRLYEQWHPLGPVGVITGFNFPVAVWSWNAFVAAVCGDTVVWKPSPKTPLCAVAVQHLCDRVVAELGYPGIFSSFLPENPELLDRFVRDPRLPLISFTGSTAVGRQVAVKVAERLGRSLLELSGNNAVIVDETADPDLALRAILFGAVGTAGQRCTSIRRLIIHESLYDNLIERLIRAYGEVRVGDPLDPSSLMGPLIDSAAVESYRSAVEAARRQGGELLYGGRVLDRPGCFVEPTLIRADNRWDIVQRETFAPILYVMTFRRLEEAIALQNDAAQGLSSALFTLNLRAAERFLSASGSDCGIANINAGTSGAEIGGAFGGEKDTGGGREAGSDAWKMYMRRQTNTINWGETLPLAQGIAFFAANGGRDG</sequence>
<keyword evidence="3 7" id="KW-0560">Oxidoreductase</keyword>
<gene>
    <name evidence="9" type="ORF">sS8_3474</name>
</gene>